<reference evidence="2" key="2">
    <citation type="journal article" date="2014" name="BMC Genomics">
        <title>A genomic perspective to assessing quality of mass-reared SIT flies used in Mediterranean fruit fly (Ceratitis capitata) eradication in California.</title>
        <authorList>
            <person name="Calla B."/>
            <person name="Hall B."/>
            <person name="Hou S."/>
            <person name="Geib S.M."/>
        </authorList>
    </citation>
    <scope>NUCLEOTIDE SEQUENCE</scope>
</reference>
<keyword evidence="3" id="KW-1185">Reference proteome</keyword>
<dbReference type="AlphaFoldDB" id="W8CDJ4"/>
<dbReference type="Pfam" id="PF10504">
    <property type="entry name" value="DUF2452"/>
    <property type="match status" value="1"/>
</dbReference>
<protein>
    <submittedName>
        <fullName evidence="1">(Mediterranean fruit fly) hypothetical protein</fullName>
    </submittedName>
</protein>
<accession>W8CDJ4</accession>
<dbReference type="EMBL" id="GAMC01001841">
    <property type="protein sequence ID" value="JAC04715.1"/>
    <property type="molecule type" value="mRNA"/>
</dbReference>
<organism evidence="2">
    <name type="scientific">Ceratitis capitata</name>
    <name type="common">Mediterranean fruit fly</name>
    <name type="synonym">Tephritis capitata</name>
    <dbReference type="NCBI Taxonomy" id="7213"/>
    <lineage>
        <taxon>Eukaryota</taxon>
        <taxon>Metazoa</taxon>
        <taxon>Ecdysozoa</taxon>
        <taxon>Arthropoda</taxon>
        <taxon>Hexapoda</taxon>
        <taxon>Insecta</taxon>
        <taxon>Pterygota</taxon>
        <taxon>Neoptera</taxon>
        <taxon>Endopterygota</taxon>
        <taxon>Diptera</taxon>
        <taxon>Brachycera</taxon>
        <taxon>Muscomorpha</taxon>
        <taxon>Tephritoidea</taxon>
        <taxon>Tephritidae</taxon>
        <taxon>Ceratitis</taxon>
        <taxon>Ceratitis</taxon>
    </lineage>
</organism>
<dbReference type="InterPro" id="IPR019534">
    <property type="entry name" value="DUF2452"/>
</dbReference>
<dbReference type="OrthoDB" id="9995764at2759"/>
<dbReference type="PANTHER" id="PTHR14553:SF1">
    <property type="entry name" value="SIMILAR TO CHROMOSOME 1 OPEN READING FRAME 50"/>
    <property type="match status" value="1"/>
</dbReference>
<proteinExistence type="evidence at transcript level"/>
<evidence type="ECO:0000313" key="2">
    <source>
        <dbReference type="EMBL" id="JAC04715.1"/>
    </source>
</evidence>
<sequence>MKRCATGMERLTYETAVKKAQLVERNPHPNGVNILDPLRVSMHNEEDIISLATQIQNADKQLKSGTCQKLCVILDQIKMLQAQAMEILKESEESQLLHNAACNFTKKPGQIYHLYQRPSGQNYFSMLSPEEWSSGIDQKYLGSYRLEFDLSWTPLNKIKERDEKMNWAEKCLATTSLAAGPTPMAIDFGSADN</sequence>
<evidence type="ECO:0000313" key="3">
    <source>
        <dbReference type="Proteomes" id="UP000606786"/>
    </source>
</evidence>
<dbReference type="EMBL" id="CAJHJT010000034">
    <property type="protein sequence ID" value="CAD7002628.1"/>
    <property type="molecule type" value="Genomic_DNA"/>
</dbReference>
<dbReference type="PANTHER" id="PTHR14553">
    <property type="entry name" value="UNCHARACTERIZED PROTEIN C1ORF50"/>
    <property type="match status" value="1"/>
</dbReference>
<name>W8CDJ4_CERCA</name>
<gene>
    <name evidence="2" type="primary">CA050</name>
    <name evidence="1" type="ORF">CCAP1982_LOCUS11112</name>
</gene>
<reference evidence="1" key="3">
    <citation type="submission" date="2020-11" db="EMBL/GenBank/DDBJ databases">
        <authorList>
            <person name="Whitehead M."/>
        </authorList>
    </citation>
    <scope>NUCLEOTIDE SEQUENCE</scope>
    <source>
        <strain evidence="1">EGII</strain>
    </source>
</reference>
<reference evidence="2" key="1">
    <citation type="submission" date="2013-07" db="EMBL/GenBank/DDBJ databases">
        <authorList>
            <person name="Geib S."/>
        </authorList>
    </citation>
    <scope>NUCLEOTIDE SEQUENCE</scope>
</reference>
<evidence type="ECO:0000313" key="1">
    <source>
        <dbReference type="EMBL" id="CAD7002628.1"/>
    </source>
</evidence>
<dbReference type="Proteomes" id="UP000606786">
    <property type="component" value="Unassembled WGS sequence"/>
</dbReference>